<dbReference type="AlphaFoldDB" id="A0A433PWL6"/>
<dbReference type="EMBL" id="RBNJ01020369">
    <property type="protein sequence ID" value="RUS21887.1"/>
    <property type="molecule type" value="Genomic_DNA"/>
</dbReference>
<gene>
    <name evidence="2" type="ORF">BC938DRAFT_475334</name>
</gene>
<organism evidence="2 3">
    <name type="scientific">Jimgerdemannia flammicorona</name>
    <dbReference type="NCBI Taxonomy" id="994334"/>
    <lineage>
        <taxon>Eukaryota</taxon>
        <taxon>Fungi</taxon>
        <taxon>Fungi incertae sedis</taxon>
        <taxon>Mucoromycota</taxon>
        <taxon>Mucoromycotina</taxon>
        <taxon>Endogonomycetes</taxon>
        <taxon>Endogonales</taxon>
        <taxon>Endogonaceae</taxon>
        <taxon>Jimgerdemannia</taxon>
    </lineage>
</organism>
<feature type="compositionally biased region" description="Basic residues" evidence="1">
    <location>
        <begin position="244"/>
        <end position="253"/>
    </location>
</feature>
<name>A0A433PWL6_9FUNG</name>
<sequence>MSGSPTYTSPHQVPKHSPSPPGYTYDSDQSCDSQRTISSKPLSSNGSSFPMRRSRSQSGSRSRSRSFDRRYRSRQSRNHRYQSLSQSRSRSRSTRRRSPLRSLMRRHGGRRLRSQSQSRSRSTDSDSSSGKSSGSDSELGSRSRKSSNSRKSSSSDKDTGSDTDSDSGSESAYARCSSDWSRSRSPELRWRRNKYLNRNKPKSVSRSYYHAKKRRLRYSPRFSSPCDRNRRQNRYRTPLRCCNRHQRRPRSPMRRRDLDFSDRTDSRSSVASHGIHMRTPTSPIVIHTSVVNVHSHLNDRNDTVPKAQARLPFVMHEVNMFRVLNAAIEIARKNLCGLIAKRMQRHGGLAIVKDFCECYYNCNVAGPWEFISENTLAEWPIDAQLRLAIKAFDVFWSEIWYLNSAMEVLLKFPDCTVNRPAHKISLSFTRFPKDDKLVFQRLMQLRDTNFMFNGDGTVNHAGLYRMFGEIERVIQLGGGGHEDKRDLDELAELVRLDSYASVAHRPTPLATVNPQMLLDRAYKSRKQRWNAQLEVAVRDIEQVHDGGSAHNTYGVGPVEMRGSDEML</sequence>
<comment type="caution">
    <text evidence="2">The sequence shown here is derived from an EMBL/GenBank/DDBJ whole genome shotgun (WGS) entry which is preliminary data.</text>
</comment>
<evidence type="ECO:0000313" key="2">
    <source>
        <dbReference type="EMBL" id="RUS21887.1"/>
    </source>
</evidence>
<feature type="compositionally biased region" description="Basic residues" evidence="1">
    <location>
        <begin position="71"/>
        <end position="80"/>
    </location>
</feature>
<feature type="region of interest" description="Disordered" evidence="1">
    <location>
        <begin position="244"/>
        <end position="276"/>
    </location>
</feature>
<evidence type="ECO:0000313" key="3">
    <source>
        <dbReference type="Proteomes" id="UP000274822"/>
    </source>
</evidence>
<keyword evidence="3" id="KW-1185">Reference proteome</keyword>
<feature type="compositionally biased region" description="Basic and acidic residues" evidence="1">
    <location>
        <begin position="254"/>
        <end position="266"/>
    </location>
</feature>
<feature type="compositionally biased region" description="Basic residues" evidence="1">
    <location>
        <begin position="89"/>
        <end position="113"/>
    </location>
</feature>
<feature type="region of interest" description="Disordered" evidence="1">
    <location>
        <begin position="548"/>
        <end position="567"/>
    </location>
</feature>
<dbReference type="Proteomes" id="UP000274822">
    <property type="component" value="Unassembled WGS sequence"/>
</dbReference>
<feature type="region of interest" description="Disordered" evidence="1">
    <location>
        <begin position="191"/>
        <end position="214"/>
    </location>
</feature>
<evidence type="ECO:0000256" key="1">
    <source>
        <dbReference type="SAM" id="MobiDB-lite"/>
    </source>
</evidence>
<feature type="compositionally biased region" description="Polar residues" evidence="1">
    <location>
        <begin position="1"/>
        <end position="11"/>
    </location>
</feature>
<protein>
    <submittedName>
        <fullName evidence="2">Uncharacterized protein</fullName>
    </submittedName>
</protein>
<feature type="compositionally biased region" description="Polar residues" evidence="1">
    <location>
        <begin position="26"/>
        <end position="48"/>
    </location>
</feature>
<feature type="compositionally biased region" description="Low complexity" evidence="1">
    <location>
        <begin position="114"/>
        <end position="140"/>
    </location>
</feature>
<reference evidence="2 3" key="1">
    <citation type="journal article" date="2018" name="New Phytol.">
        <title>Phylogenomics of Endogonaceae and evolution of mycorrhizas within Mucoromycota.</title>
        <authorList>
            <person name="Chang Y."/>
            <person name="Desiro A."/>
            <person name="Na H."/>
            <person name="Sandor L."/>
            <person name="Lipzen A."/>
            <person name="Clum A."/>
            <person name="Barry K."/>
            <person name="Grigoriev I.V."/>
            <person name="Martin F.M."/>
            <person name="Stajich J.E."/>
            <person name="Smith M.E."/>
            <person name="Bonito G."/>
            <person name="Spatafora J.W."/>
        </authorList>
    </citation>
    <scope>NUCLEOTIDE SEQUENCE [LARGE SCALE GENOMIC DNA]</scope>
    <source>
        <strain evidence="2 3">AD002</strain>
    </source>
</reference>
<accession>A0A433PWL6</accession>
<proteinExistence type="predicted"/>
<feature type="region of interest" description="Disordered" evidence="1">
    <location>
        <begin position="1"/>
        <end position="178"/>
    </location>
</feature>